<comment type="caution">
    <text evidence="1">The sequence shown here is derived from an EMBL/GenBank/DDBJ whole genome shotgun (WGS) entry which is preliminary data.</text>
</comment>
<dbReference type="InterPro" id="IPR019271">
    <property type="entry name" value="DUF2284_metal-binding"/>
</dbReference>
<evidence type="ECO:0008006" key="2">
    <source>
        <dbReference type="Google" id="ProtNLM"/>
    </source>
</evidence>
<name>A0A0F9PF74_9ZZZZ</name>
<protein>
    <recommendedName>
        <fullName evidence="2">DUF2284 domain-containing protein</fullName>
    </recommendedName>
</protein>
<gene>
    <name evidence="1" type="ORF">LCGC14_1145260</name>
</gene>
<organism evidence="1">
    <name type="scientific">marine sediment metagenome</name>
    <dbReference type="NCBI Taxonomy" id="412755"/>
    <lineage>
        <taxon>unclassified sequences</taxon>
        <taxon>metagenomes</taxon>
        <taxon>ecological metagenomes</taxon>
    </lineage>
</organism>
<dbReference type="AlphaFoldDB" id="A0A0F9PF74"/>
<proteinExistence type="predicted"/>
<accession>A0A0F9PF74</accession>
<reference evidence="1" key="1">
    <citation type="journal article" date="2015" name="Nature">
        <title>Complex archaea that bridge the gap between prokaryotes and eukaryotes.</title>
        <authorList>
            <person name="Spang A."/>
            <person name="Saw J.H."/>
            <person name="Jorgensen S.L."/>
            <person name="Zaremba-Niedzwiedzka K."/>
            <person name="Martijn J."/>
            <person name="Lind A.E."/>
            <person name="van Eijk R."/>
            <person name="Schleper C."/>
            <person name="Guy L."/>
            <person name="Ettema T.J."/>
        </authorList>
    </citation>
    <scope>NUCLEOTIDE SEQUENCE</scope>
</reference>
<sequence length="187" mass="21917">MSLIDFTEIKFVEIKNSDIVFSKKTHLWCKLPYPNHPKGCPNYNRNPLCPPFANYMDYIKNIYSRFYLVYANFKLKSQKERMLLLHPNWTEKKANCLLYWQSSVKKALRNYIQEIILKNKNREIYILACGSGFNFSNISQDKIYSMEAVGVNVLKTLKNAGIEYELKPKNKVVLTTLLCSQEKLLLS</sequence>
<dbReference type="EMBL" id="LAZR01005466">
    <property type="protein sequence ID" value="KKM99700.1"/>
    <property type="molecule type" value="Genomic_DNA"/>
</dbReference>
<dbReference type="Pfam" id="PF10050">
    <property type="entry name" value="DUF2284"/>
    <property type="match status" value="1"/>
</dbReference>
<evidence type="ECO:0000313" key="1">
    <source>
        <dbReference type="EMBL" id="KKM99700.1"/>
    </source>
</evidence>